<organism evidence="1">
    <name type="scientific">marine sediment metagenome</name>
    <dbReference type="NCBI Taxonomy" id="412755"/>
    <lineage>
        <taxon>unclassified sequences</taxon>
        <taxon>metagenomes</taxon>
        <taxon>ecological metagenomes</taxon>
    </lineage>
</organism>
<protein>
    <submittedName>
        <fullName evidence="1">Uncharacterized protein</fullName>
    </submittedName>
</protein>
<name>X1AC09_9ZZZZ</name>
<sequence>MKLAQILYGYRNNGQLFVKLADLDVRPCNGSDGYVITSLSHNKIIKLIEQSLKVHDRVSISYIDQIMSKSDNIDLLWGLGNIGYELLFILNIEFEQKMIDALKKYKTLLNTSYYKYNISNLEQNPKALTFIKYWVDKLVRYSKNNTITKTNIISDLSFIKEYKNILKLALSIMNEMLLNMDRINKSSNGDKIYQFIKYCWFPPNNATIEDALEKLGSVGKGLSLLNIART</sequence>
<gene>
    <name evidence="1" type="ORF">S01H4_15558</name>
</gene>
<dbReference type="AlphaFoldDB" id="X1AC09"/>
<evidence type="ECO:0000313" key="1">
    <source>
        <dbReference type="EMBL" id="GAG70243.1"/>
    </source>
</evidence>
<comment type="caution">
    <text evidence="1">The sequence shown here is derived from an EMBL/GenBank/DDBJ whole genome shotgun (WGS) entry which is preliminary data.</text>
</comment>
<reference evidence="1" key="1">
    <citation type="journal article" date="2014" name="Front. Microbiol.">
        <title>High frequency of phylogenetically diverse reductive dehalogenase-homologous genes in deep subseafloor sedimentary metagenomes.</title>
        <authorList>
            <person name="Kawai M."/>
            <person name="Futagami T."/>
            <person name="Toyoda A."/>
            <person name="Takaki Y."/>
            <person name="Nishi S."/>
            <person name="Hori S."/>
            <person name="Arai W."/>
            <person name="Tsubouchi T."/>
            <person name="Morono Y."/>
            <person name="Uchiyama I."/>
            <person name="Ito T."/>
            <person name="Fujiyama A."/>
            <person name="Inagaki F."/>
            <person name="Takami H."/>
        </authorList>
    </citation>
    <scope>NUCLEOTIDE SEQUENCE</scope>
    <source>
        <strain evidence="1">Expedition CK06-06</strain>
    </source>
</reference>
<proteinExistence type="predicted"/>
<accession>X1AC09</accession>
<dbReference type="EMBL" id="BART01006817">
    <property type="protein sequence ID" value="GAG70243.1"/>
    <property type="molecule type" value="Genomic_DNA"/>
</dbReference>